<organism evidence="5 6">
    <name type="scientific">Geothermobacter hydrogeniphilus</name>
    <dbReference type="NCBI Taxonomy" id="1969733"/>
    <lineage>
        <taxon>Bacteria</taxon>
        <taxon>Pseudomonadati</taxon>
        <taxon>Thermodesulfobacteriota</taxon>
        <taxon>Desulfuromonadia</taxon>
        <taxon>Desulfuromonadales</taxon>
        <taxon>Geothermobacteraceae</taxon>
        <taxon>Geothermobacter</taxon>
    </lineage>
</organism>
<dbReference type="CDD" id="cd13634">
    <property type="entry name" value="PBP2_Sco4506"/>
    <property type="match status" value="1"/>
</dbReference>
<dbReference type="InterPro" id="IPR030868">
    <property type="entry name" value="MqnA"/>
</dbReference>
<dbReference type="AlphaFoldDB" id="A0A2K2H6P2"/>
<evidence type="ECO:0000313" key="6">
    <source>
        <dbReference type="Proteomes" id="UP000236340"/>
    </source>
</evidence>
<keyword evidence="2 4" id="KW-0474">Menaquinone biosynthesis</keyword>
<dbReference type="GO" id="GO:0009234">
    <property type="term" value="P:menaquinone biosynthetic process"/>
    <property type="evidence" value="ECO:0007669"/>
    <property type="project" value="UniProtKB-UniRule"/>
</dbReference>
<keyword evidence="3 4" id="KW-0456">Lyase</keyword>
<comment type="pathway">
    <text evidence="1 4">Quinol/quinone metabolism; menaquinone biosynthesis.</text>
</comment>
<name>A0A2K2H6P2_9BACT</name>
<dbReference type="EC" id="4.2.1.151" evidence="4"/>
<comment type="function">
    <text evidence="4">Catalyzes the dehydration of chorismate into 3-[(1-carboxyvinyl)oxy]benzoate, a step in the biosynthesis of menaquinone (MK, vitamin K2).</text>
</comment>
<dbReference type="Proteomes" id="UP000236340">
    <property type="component" value="Unassembled WGS sequence"/>
</dbReference>
<dbReference type="Pfam" id="PF02621">
    <property type="entry name" value="VitK2_biosynth"/>
    <property type="match status" value="1"/>
</dbReference>
<proteinExistence type="inferred from homology"/>
<accession>A0A2K2H6P2</accession>
<evidence type="ECO:0000256" key="3">
    <source>
        <dbReference type="ARBA" id="ARBA00023239"/>
    </source>
</evidence>
<dbReference type="SUPFAM" id="SSF53850">
    <property type="entry name" value="Periplasmic binding protein-like II"/>
    <property type="match status" value="1"/>
</dbReference>
<dbReference type="PANTHER" id="PTHR37690">
    <property type="entry name" value="CHORISMATE DEHYDRATASE"/>
    <property type="match status" value="1"/>
</dbReference>
<dbReference type="HAMAP" id="MF_00995">
    <property type="entry name" value="MqnA"/>
    <property type="match status" value="1"/>
</dbReference>
<dbReference type="RefSeq" id="WP_103116585.1">
    <property type="nucleotide sequence ID" value="NZ_PPFX01000046.1"/>
</dbReference>
<dbReference type="Gene3D" id="3.40.190.10">
    <property type="entry name" value="Periplasmic binding protein-like II"/>
    <property type="match status" value="2"/>
</dbReference>
<evidence type="ECO:0000256" key="4">
    <source>
        <dbReference type="HAMAP-Rule" id="MF_00995"/>
    </source>
</evidence>
<evidence type="ECO:0000313" key="5">
    <source>
        <dbReference type="EMBL" id="PNU18917.1"/>
    </source>
</evidence>
<dbReference type="UniPathway" id="UPA00079"/>
<dbReference type="PANTHER" id="PTHR37690:SF1">
    <property type="entry name" value="CHORISMATE DEHYDRATASE"/>
    <property type="match status" value="1"/>
</dbReference>
<comment type="similarity">
    <text evidence="4">Belongs to the MqnA/MqnD family. MqnA subfamily.</text>
</comment>
<evidence type="ECO:0000256" key="1">
    <source>
        <dbReference type="ARBA" id="ARBA00004863"/>
    </source>
</evidence>
<comment type="caution">
    <text evidence="5">The sequence shown here is derived from an EMBL/GenBank/DDBJ whole genome shotgun (WGS) entry which is preliminary data.</text>
</comment>
<dbReference type="EMBL" id="PPFX01000046">
    <property type="protein sequence ID" value="PNU18917.1"/>
    <property type="molecule type" value="Genomic_DNA"/>
</dbReference>
<dbReference type="OrthoDB" id="9810112at2"/>
<sequence>MTLRVGHISYINCVPFFHFLRQKGFNGEIVSGVPSELNRLLAAGDIDLSPSSSFEYALHWRDYQLLPGHSISSNGPVRSVLLFSPVALEELSGKSIAVTGESATSINLLQVLLREFHGCRDLDCEVPGGSVEEVIADGGSALLIGDRALRAAMREGAGKIYDLGELWFRHTGLPFVFALWIVRRDAAAAKPEELSRFVRQLAAAREMAESDLQALAAVTPERSWLGEEGLVSYWRQMSYDFQDRHRRGLELFFRLCGKHGLLAEQPELSRIQT</sequence>
<comment type="catalytic activity">
    <reaction evidence="4">
        <text>chorismate = 3-[(1-carboxyvinyl)-oxy]benzoate + H2O</text>
        <dbReference type="Rhea" id="RHEA:40051"/>
        <dbReference type="ChEBI" id="CHEBI:15377"/>
        <dbReference type="ChEBI" id="CHEBI:29748"/>
        <dbReference type="ChEBI" id="CHEBI:76981"/>
        <dbReference type="EC" id="4.2.1.151"/>
    </reaction>
</comment>
<dbReference type="GO" id="GO:0016836">
    <property type="term" value="F:hydro-lyase activity"/>
    <property type="evidence" value="ECO:0007669"/>
    <property type="project" value="UniProtKB-UniRule"/>
</dbReference>
<evidence type="ECO:0000256" key="2">
    <source>
        <dbReference type="ARBA" id="ARBA00022428"/>
    </source>
</evidence>
<dbReference type="InterPro" id="IPR003773">
    <property type="entry name" value="Menaquinone_biosynth"/>
</dbReference>
<reference evidence="5 6" key="1">
    <citation type="journal article" date="2018" name="Genome Announc.">
        <title>Genome Sequence of Geothermobacter sp. HR-1 Iron Reducer from the Loihi Seamount.</title>
        <authorList>
            <person name="Smith H."/>
            <person name="Abuyen K."/>
            <person name="Tremblay J."/>
            <person name="Savalia P."/>
            <person name="Perez-Rodriguez I."/>
            <person name="Emerson D."/>
            <person name="Tully B."/>
            <person name="Amend J."/>
        </authorList>
    </citation>
    <scope>NUCLEOTIDE SEQUENCE [LARGE SCALE GENOMIC DNA]</scope>
    <source>
        <strain evidence="5 6">HR-1</strain>
    </source>
</reference>
<gene>
    <name evidence="4" type="primary">mqnA</name>
    <name evidence="5" type="ORF">C2E25_15250</name>
</gene>
<protein>
    <recommendedName>
        <fullName evidence="4">Chorismate dehydratase</fullName>
        <ecNumber evidence="4">4.2.1.151</ecNumber>
    </recommendedName>
    <alternativeName>
        <fullName evidence="4">Menaquinone biosynthetic enzyme MqnA</fullName>
    </alternativeName>
</protein>